<organism evidence="2 3">
    <name type="scientific">Leptospira weilii serovar Ranarum str. ICFT</name>
    <dbReference type="NCBI Taxonomy" id="1218598"/>
    <lineage>
        <taxon>Bacteria</taxon>
        <taxon>Pseudomonadati</taxon>
        <taxon>Spirochaetota</taxon>
        <taxon>Spirochaetia</taxon>
        <taxon>Leptospirales</taxon>
        <taxon>Leptospiraceae</taxon>
        <taxon>Leptospira</taxon>
    </lineage>
</organism>
<keyword evidence="1" id="KW-0472">Membrane</keyword>
<dbReference type="EMBL" id="AOHC02000029">
    <property type="protein sequence ID" value="EMY77883.1"/>
    <property type="molecule type" value="Genomic_DNA"/>
</dbReference>
<keyword evidence="1" id="KW-0812">Transmembrane</keyword>
<dbReference type="STRING" id="1218598.LEP1GSC060_2714"/>
<sequence>MSKNRTNLKNNPKITFSFRKLIEEFKEESDPSLPKKWGGLLTVTMILKIYYYFLMLFGSVSAQIVWNFISKETRRFGYDHGFRTVRAIRPRFQPSNSRF</sequence>
<name>N1WPZ3_9LEPT</name>
<keyword evidence="3" id="KW-1185">Reference proteome</keyword>
<evidence type="ECO:0000313" key="3">
    <source>
        <dbReference type="Proteomes" id="UP000012313"/>
    </source>
</evidence>
<dbReference type="AlphaFoldDB" id="N1WPZ3"/>
<keyword evidence="1" id="KW-1133">Transmembrane helix</keyword>
<proteinExistence type="predicted"/>
<dbReference type="RefSeq" id="WP_003001814.1">
    <property type="nucleotide sequence ID" value="NZ_AOHC02000029.1"/>
</dbReference>
<comment type="caution">
    <text evidence="2">The sequence shown here is derived from an EMBL/GenBank/DDBJ whole genome shotgun (WGS) entry which is preliminary data.</text>
</comment>
<protein>
    <submittedName>
        <fullName evidence="2">Uncharacterized protein</fullName>
    </submittedName>
</protein>
<evidence type="ECO:0000313" key="2">
    <source>
        <dbReference type="EMBL" id="EMY77883.1"/>
    </source>
</evidence>
<reference evidence="2" key="1">
    <citation type="submission" date="2013-03" db="EMBL/GenBank/DDBJ databases">
        <authorList>
            <person name="Harkins D.M."/>
            <person name="Durkin A.S."/>
            <person name="Brinkac L.M."/>
            <person name="Haft D.H."/>
            <person name="Selengut J.D."/>
            <person name="Sanka R."/>
            <person name="DePew J."/>
            <person name="Purushe J."/>
            <person name="Hartskeerl R.A."/>
            <person name="Ahmed A."/>
            <person name="van der Linden H."/>
            <person name="Goris M.G.A."/>
            <person name="Vinetz J.M."/>
            <person name="Sutton G.G."/>
            <person name="Nierman W.C."/>
            <person name="Fouts D.E."/>
        </authorList>
    </citation>
    <scope>NUCLEOTIDE SEQUENCE [LARGE SCALE GENOMIC DNA]</scope>
    <source>
        <strain evidence="2">ICFT</strain>
    </source>
</reference>
<feature type="transmembrane region" description="Helical" evidence="1">
    <location>
        <begin position="49"/>
        <end position="69"/>
    </location>
</feature>
<dbReference type="Proteomes" id="UP000012313">
    <property type="component" value="Unassembled WGS sequence"/>
</dbReference>
<evidence type="ECO:0000256" key="1">
    <source>
        <dbReference type="SAM" id="Phobius"/>
    </source>
</evidence>
<gene>
    <name evidence="2" type="ORF">LEP1GSC060_2714</name>
</gene>
<accession>N1WPZ3</accession>